<dbReference type="OrthoDB" id="2353223at2"/>
<dbReference type="InterPro" id="IPR015058">
    <property type="entry name" value="DUF1878"/>
</dbReference>
<dbReference type="Proteomes" id="UP000481030">
    <property type="component" value="Unassembled WGS sequence"/>
</dbReference>
<keyword evidence="2" id="KW-1185">Reference proteome</keyword>
<reference evidence="1 2" key="1">
    <citation type="journal article" date="2016" name="Antonie Van Leeuwenhoek">
        <title>Bacillus depressus sp. nov., isolated from soil of a sunflower field.</title>
        <authorList>
            <person name="Wei X."/>
            <person name="Xin D."/>
            <person name="Xin Y."/>
            <person name="Zhang H."/>
            <person name="Wang T."/>
            <person name="Zhang J."/>
        </authorList>
    </citation>
    <scope>NUCLEOTIDE SEQUENCE [LARGE SCALE GENOMIC DNA]</scope>
    <source>
        <strain evidence="1 2">BZ1</strain>
    </source>
</reference>
<dbReference type="EMBL" id="WBOS01000002">
    <property type="protein sequence ID" value="KAB2337130.1"/>
    <property type="molecule type" value="Genomic_DNA"/>
</dbReference>
<name>A0A6L3VBQ3_9BACI</name>
<sequence>MDMNKVLEKISKLEYHQKLLLKIIDNKNFEFYKLIVDHSLGEKDVTKFYRMCETLSKELEEQKAEGFVYFHPLYNKFISGLHDGLRPEDVVQACKRQGLFLTLMEEFSKYQ</sequence>
<dbReference type="SUPFAM" id="SSF109915">
    <property type="entry name" value="Hypothetical protein YhaI"/>
    <property type="match status" value="1"/>
</dbReference>
<comment type="caution">
    <text evidence="1">The sequence shown here is derived from an EMBL/GenBank/DDBJ whole genome shotgun (WGS) entry which is preliminary data.</text>
</comment>
<protein>
    <submittedName>
        <fullName evidence="1">DUF1878 family protein</fullName>
    </submittedName>
</protein>
<dbReference type="Pfam" id="PF08963">
    <property type="entry name" value="DUF1878"/>
    <property type="match status" value="1"/>
</dbReference>
<evidence type="ECO:0000313" key="2">
    <source>
        <dbReference type="Proteomes" id="UP000481030"/>
    </source>
</evidence>
<dbReference type="InterPro" id="IPR035945">
    <property type="entry name" value="YhaI-like_sf"/>
</dbReference>
<accession>A0A6L3VBQ3</accession>
<proteinExistence type="predicted"/>
<gene>
    <name evidence="1" type="ORF">F7731_05760</name>
</gene>
<evidence type="ECO:0000313" key="1">
    <source>
        <dbReference type="EMBL" id="KAB2337130.1"/>
    </source>
</evidence>
<dbReference type="Gene3D" id="1.10.3750.10">
    <property type="entry name" value="YhaI-like"/>
    <property type="match status" value="1"/>
</dbReference>
<dbReference type="AlphaFoldDB" id="A0A6L3VBQ3"/>
<organism evidence="1 2">
    <name type="scientific">Cytobacillus depressus</name>
    <dbReference type="NCBI Taxonomy" id="1602942"/>
    <lineage>
        <taxon>Bacteria</taxon>
        <taxon>Bacillati</taxon>
        <taxon>Bacillota</taxon>
        <taxon>Bacilli</taxon>
        <taxon>Bacillales</taxon>
        <taxon>Bacillaceae</taxon>
        <taxon>Cytobacillus</taxon>
    </lineage>
</organism>